<dbReference type="EMBL" id="MEUS01000007">
    <property type="protein sequence ID" value="OGC38964.1"/>
    <property type="molecule type" value="Genomic_DNA"/>
</dbReference>
<feature type="domain" description="DNA polymerase III beta sliding clamp C-terminal" evidence="10">
    <location>
        <begin position="81"/>
        <end position="202"/>
    </location>
</feature>
<evidence type="ECO:0000256" key="4">
    <source>
        <dbReference type="ARBA" id="ARBA00022679"/>
    </source>
</evidence>
<dbReference type="PANTHER" id="PTHR30478:SF0">
    <property type="entry name" value="BETA SLIDING CLAMP"/>
    <property type="match status" value="1"/>
</dbReference>
<dbReference type="InterPro" id="IPR022637">
    <property type="entry name" value="DNA_polIII_beta_cen"/>
</dbReference>
<dbReference type="InterPro" id="IPR001001">
    <property type="entry name" value="DNA_polIII_beta"/>
</dbReference>
<dbReference type="InterPro" id="IPR046938">
    <property type="entry name" value="DNA_clamp_sf"/>
</dbReference>
<feature type="domain" description="DNA polymerase III beta sliding clamp central" evidence="9">
    <location>
        <begin position="2"/>
        <end position="79"/>
    </location>
</feature>
<evidence type="ECO:0000313" key="11">
    <source>
        <dbReference type="EMBL" id="OGC38964.1"/>
    </source>
</evidence>
<keyword evidence="3" id="KW-0963">Cytoplasm</keyword>
<comment type="subcellular location">
    <subcellularLocation>
        <location evidence="1">Cytoplasm</location>
    </subcellularLocation>
</comment>
<keyword evidence="5" id="KW-0548">Nucleotidyltransferase</keyword>
<sequence>MTIAATDGFRLSEKTIKVKGPDKKFTTVIPAKTFLEIARIFATYEEPIEMVLDENENLVLFKSGETLTATRILEGQYPDYKKIIPTEHTLKAIFSSEEFLEAVKLSSIFAKEGDNRMKLGFYPDEACIRVSSLEVESGEHESEFSAEIEGEFVEVAFNSKYLLDFLNNIKTETVLFNTSGNVTPCTLKPKELEDFIHVIMPIQI</sequence>
<dbReference type="NCBIfam" id="TIGR00663">
    <property type="entry name" value="dnan"/>
    <property type="match status" value="1"/>
</dbReference>
<evidence type="ECO:0000259" key="10">
    <source>
        <dbReference type="Pfam" id="PF02768"/>
    </source>
</evidence>
<reference evidence="11 12" key="1">
    <citation type="journal article" date="2016" name="Nat. Commun.">
        <title>Thousands of microbial genomes shed light on interconnected biogeochemical processes in an aquifer system.</title>
        <authorList>
            <person name="Anantharaman K."/>
            <person name="Brown C.T."/>
            <person name="Hug L.A."/>
            <person name="Sharon I."/>
            <person name="Castelle C.J."/>
            <person name="Probst A.J."/>
            <person name="Thomas B.C."/>
            <person name="Singh A."/>
            <person name="Wilkins M.J."/>
            <person name="Karaoz U."/>
            <person name="Brodie E.L."/>
            <person name="Williams K.H."/>
            <person name="Hubbard S.S."/>
            <person name="Banfield J.F."/>
        </authorList>
    </citation>
    <scope>NUCLEOTIDE SEQUENCE [LARGE SCALE GENOMIC DNA]</scope>
</reference>
<keyword evidence="8" id="KW-0238">DNA-binding</keyword>
<dbReference type="Proteomes" id="UP000178270">
    <property type="component" value="Unassembled WGS sequence"/>
</dbReference>
<evidence type="ECO:0000256" key="8">
    <source>
        <dbReference type="ARBA" id="ARBA00023125"/>
    </source>
</evidence>
<dbReference type="Gene3D" id="3.70.10.10">
    <property type="match status" value="1"/>
</dbReference>
<dbReference type="Pfam" id="PF02767">
    <property type="entry name" value="DNA_pol3_beta_2"/>
    <property type="match status" value="1"/>
</dbReference>
<dbReference type="SUPFAM" id="SSF55979">
    <property type="entry name" value="DNA clamp"/>
    <property type="match status" value="2"/>
</dbReference>
<dbReference type="Pfam" id="PF02768">
    <property type="entry name" value="DNA_pol3_beta_3"/>
    <property type="match status" value="1"/>
</dbReference>
<dbReference type="SMART" id="SM00480">
    <property type="entry name" value="POL3Bc"/>
    <property type="match status" value="1"/>
</dbReference>
<gene>
    <name evidence="11" type="ORF">A3K42_00410</name>
</gene>
<evidence type="ECO:0000313" key="12">
    <source>
        <dbReference type="Proteomes" id="UP000178270"/>
    </source>
</evidence>
<keyword evidence="6" id="KW-0235">DNA replication</keyword>
<evidence type="ECO:0000256" key="6">
    <source>
        <dbReference type="ARBA" id="ARBA00022705"/>
    </source>
</evidence>
<dbReference type="CDD" id="cd00140">
    <property type="entry name" value="beta_clamp"/>
    <property type="match status" value="1"/>
</dbReference>
<dbReference type="InterPro" id="IPR022635">
    <property type="entry name" value="DNA_polIII_beta_C"/>
</dbReference>
<dbReference type="GO" id="GO:0006271">
    <property type="term" value="P:DNA strand elongation involved in DNA replication"/>
    <property type="evidence" value="ECO:0007669"/>
    <property type="project" value="TreeGrafter"/>
</dbReference>
<dbReference type="GO" id="GO:0003887">
    <property type="term" value="F:DNA-directed DNA polymerase activity"/>
    <property type="evidence" value="ECO:0007669"/>
    <property type="project" value="UniProtKB-KW"/>
</dbReference>
<accession>A0A1F4U1Y2</accession>
<dbReference type="GO" id="GO:0005737">
    <property type="term" value="C:cytoplasm"/>
    <property type="evidence" value="ECO:0007669"/>
    <property type="project" value="UniProtKB-SubCell"/>
</dbReference>
<evidence type="ECO:0000256" key="7">
    <source>
        <dbReference type="ARBA" id="ARBA00022932"/>
    </source>
</evidence>
<dbReference type="PANTHER" id="PTHR30478">
    <property type="entry name" value="DNA POLYMERASE III SUBUNIT BETA"/>
    <property type="match status" value="1"/>
</dbReference>
<proteinExistence type="inferred from homology"/>
<comment type="caution">
    <text evidence="11">The sequence shown here is derived from an EMBL/GenBank/DDBJ whole genome shotgun (WGS) entry which is preliminary data.</text>
</comment>
<evidence type="ECO:0000259" key="9">
    <source>
        <dbReference type="Pfam" id="PF02767"/>
    </source>
</evidence>
<dbReference type="Gene3D" id="3.10.150.10">
    <property type="entry name" value="DNA Polymerase III, subunit A, domain 2"/>
    <property type="match status" value="1"/>
</dbReference>
<organism evidence="11 12">
    <name type="scientific">candidate division WWE3 bacterium RBG_13_37_7</name>
    <dbReference type="NCBI Taxonomy" id="1802609"/>
    <lineage>
        <taxon>Bacteria</taxon>
        <taxon>Katanobacteria</taxon>
    </lineage>
</organism>
<evidence type="ECO:0000256" key="1">
    <source>
        <dbReference type="ARBA" id="ARBA00004496"/>
    </source>
</evidence>
<name>A0A1F4U1Y2_UNCKA</name>
<dbReference type="GO" id="GO:0003677">
    <property type="term" value="F:DNA binding"/>
    <property type="evidence" value="ECO:0007669"/>
    <property type="project" value="UniProtKB-KW"/>
</dbReference>
<dbReference type="AlphaFoldDB" id="A0A1F4U1Y2"/>
<evidence type="ECO:0000256" key="5">
    <source>
        <dbReference type="ARBA" id="ARBA00022695"/>
    </source>
</evidence>
<dbReference type="GO" id="GO:0008408">
    <property type="term" value="F:3'-5' exonuclease activity"/>
    <property type="evidence" value="ECO:0007669"/>
    <property type="project" value="InterPro"/>
</dbReference>
<evidence type="ECO:0000256" key="3">
    <source>
        <dbReference type="ARBA" id="ARBA00022490"/>
    </source>
</evidence>
<comment type="similarity">
    <text evidence="2">Belongs to the beta sliding clamp family.</text>
</comment>
<keyword evidence="4" id="KW-0808">Transferase</keyword>
<protein>
    <submittedName>
        <fullName evidence="11">DNA polymerase III subunit beta</fullName>
    </submittedName>
</protein>
<dbReference type="GO" id="GO:0009360">
    <property type="term" value="C:DNA polymerase III complex"/>
    <property type="evidence" value="ECO:0007669"/>
    <property type="project" value="InterPro"/>
</dbReference>
<evidence type="ECO:0000256" key="2">
    <source>
        <dbReference type="ARBA" id="ARBA00010752"/>
    </source>
</evidence>
<keyword evidence="7" id="KW-0239">DNA-directed DNA polymerase</keyword>